<keyword evidence="3" id="KW-0812">Transmembrane</keyword>
<dbReference type="InterPro" id="IPR002365">
    <property type="entry name" value="Terpene_synthase_CS"/>
</dbReference>
<dbReference type="SUPFAM" id="SSF48239">
    <property type="entry name" value="Terpenoid cyclases/Protein prenyltransferases"/>
    <property type="match status" value="1"/>
</dbReference>
<dbReference type="InterPro" id="IPR008930">
    <property type="entry name" value="Terpenoid_cyclase/PrenylTrfase"/>
</dbReference>
<gene>
    <name evidence="5" type="ORF">CJ030_MR3G026115</name>
</gene>
<dbReference type="GO" id="GO:0042300">
    <property type="term" value="F:beta-amyrin synthase activity"/>
    <property type="evidence" value="ECO:0007669"/>
    <property type="project" value="TreeGrafter"/>
</dbReference>
<organism evidence="5 6">
    <name type="scientific">Morella rubra</name>
    <name type="common">Chinese bayberry</name>
    <dbReference type="NCBI Taxonomy" id="262757"/>
    <lineage>
        <taxon>Eukaryota</taxon>
        <taxon>Viridiplantae</taxon>
        <taxon>Streptophyta</taxon>
        <taxon>Embryophyta</taxon>
        <taxon>Tracheophyta</taxon>
        <taxon>Spermatophyta</taxon>
        <taxon>Magnoliopsida</taxon>
        <taxon>eudicotyledons</taxon>
        <taxon>Gunneridae</taxon>
        <taxon>Pentapetalae</taxon>
        <taxon>rosids</taxon>
        <taxon>fabids</taxon>
        <taxon>Fagales</taxon>
        <taxon>Myricaceae</taxon>
        <taxon>Morella</taxon>
    </lineage>
</organism>
<name>A0A6A1VZK1_9ROSI</name>
<feature type="transmembrane region" description="Helical" evidence="3">
    <location>
        <begin position="6"/>
        <end position="25"/>
    </location>
</feature>
<evidence type="ECO:0000259" key="4">
    <source>
        <dbReference type="Pfam" id="PF13243"/>
    </source>
</evidence>
<dbReference type="EMBL" id="RXIC02000021">
    <property type="protein sequence ID" value="KAB1218235.1"/>
    <property type="molecule type" value="Genomic_DNA"/>
</dbReference>
<comment type="similarity">
    <text evidence="1">Belongs to the terpene cyclase/mutase family.</text>
</comment>
<evidence type="ECO:0000256" key="3">
    <source>
        <dbReference type="SAM" id="Phobius"/>
    </source>
</evidence>
<dbReference type="Proteomes" id="UP000516437">
    <property type="component" value="Chromosome 3"/>
</dbReference>
<proteinExistence type="inferred from homology"/>
<dbReference type="Pfam" id="PF13243">
    <property type="entry name" value="SQHop_cyclase_C"/>
    <property type="match status" value="1"/>
</dbReference>
<dbReference type="PROSITE" id="PS01074">
    <property type="entry name" value="TERPENE_SYNTHASES"/>
    <property type="match status" value="1"/>
</dbReference>
<dbReference type="InterPro" id="IPR032696">
    <property type="entry name" value="SQ_cyclase_C"/>
</dbReference>
<protein>
    <submittedName>
        <fullName evidence="5">Amyrin synthase LUP2</fullName>
    </submittedName>
</protein>
<comment type="caution">
    <text evidence="5">The sequence shown here is derived from an EMBL/GenBank/DDBJ whole genome shotgun (WGS) entry which is preliminary data.</text>
</comment>
<sequence length="109" mass="12076">MADGSWYGSWGICFVYATWFALVGLEAAGKTYHNCLAVYTPVEGNRSNLVQTAMAPLMGLIHAQQAKRDPTPLHRAAKLLINSQLENGDFPQQALAEYRNRLINPLTVK</sequence>
<keyword evidence="3" id="KW-1133">Transmembrane helix</keyword>
<evidence type="ECO:0000313" key="6">
    <source>
        <dbReference type="Proteomes" id="UP000516437"/>
    </source>
</evidence>
<reference evidence="5 6" key="1">
    <citation type="journal article" date="2019" name="Plant Biotechnol. J.">
        <title>The red bayberry genome and genetic basis of sex determination.</title>
        <authorList>
            <person name="Jia H.M."/>
            <person name="Jia H.J."/>
            <person name="Cai Q.L."/>
            <person name="Wang Y."/>
            <person name="Zhao H.B."/>
            <person name="Yang W.F."/>
            <person name="Wang G.Y."/>
            <person name="Li Y.H."/>
            <person name="Zhan D.L."/>
            <person name="Shen Y.T."/>
            <person name="Niu Q.F."/>
            <person name="Chang L."/>
            <person name="Qiu J."/>
            <person name="Zhao L."/>
            <person name="Xie H.B."/>
            <person name="Fu W.Y."/>
            <person name="Jin J."/>
            <person name="Li X.W."/>
            <person name="Jiao Y."/>
            <person name="Zhou C.C."/>
            <person name="Tu T."/>
            <person name="Chai C.Y."/>
            <person name="Gao J.L."/>
            <person name="Fan L.J."/>
            <person name="van de Weg E."/>
            <person name="Wang J.Y."/>
            <person name="Gao Z.S."/>
        </authorList>
    </citation>
    <scope>NUCLEOTIDE SEQUENCE [LARGE SCALE GENOMIC DNA]</scope>
    <source>
        <tissue evidence="5">Leaves</tissue>
    </source>
</reference>
<accession>A0A6A1VZK1</accession>
<dbReference type="InterPro" id="IPR018333">
    <property type="entry name" value="Squalene_cyclase"/>
</dbReference>
<dbReference type="PANTHER" id="PTHR11764:SF48">
    <property type="entry name" value="TERPENE CYCLASE_MUTASE FAMILY MEMBER"/>
    <property type="match status" value="1"/>
</dbReference>
<keyword evidence="2" id="KW-0677">Repeat</keyword>
<keyword evidence="3" id="KW-0472">Membrane</keyword>
<dbReference type="AlphaFoldDB" id="A0A6A1VZK1"/>
<keyword evidence="6" id="KW-1185">Reference proteome</keyword>
<feature type="domain" description="Squalene cyclase C-terminal" evidence="4">
    <location>
        <begin position="2"/>
        <end position="33"/>
    </location>
</feature>
<dbReference type="GO" id="GO:0016104">
    <property type="term" value="P:triterpenoid biosynthetic process"/>
    <property type="evidence" value="ECO:0007669"/>
    <property type="project" value="InterPro"/>
</dbReference>
<dbReference type="GO" id="GO:0005811">
    <property type="term" value="C:lipid droplet"/>
    <property type="evidence" value="ECO:0007669"/>
    <property type="project" value="InterPro"/>
</dbReference>
<dbReference type="PANTHER" id="PTHR11764">
    <property type="entry name" value="TERPENE CYCLASE/MUTASE FAMILY MEMBER"/>
    <property type="match status" value="1"/>
</dbReference>
<dbReference type="OrthoDB" id="1717038at2759"/>
<dbReference type="Gene3D" id="1.50.10.20">
    <property type="match status" value="1"/>
</dbReference>
<evidence type="ECO:0000313" key="5">
    <source>
        <dbReference type="EMBL" id="KAB1218235.1"/>
    </source>
</evidence>
<evidence type="ECO:0000256" key="1">
    <source>
        <dbReference type="ARBA" id="ARBA00009755"/>
    </source>
</evidence>
<evidence type="ECO:0000256" key="2">
    <source>
        <dbReference type="ARBA" id="ARBA00022737"/>
    </source>
</evidence>